<proteinExistence type="predicted"/>
<protein>
    <submittedName>
        <fullName evidence="1">Uncharacterized protein</fullName>
    </submittedName>
</protein>
<evidence type="ECO:0000313" key="1">
    <source>
        <dbReference type="EMBL" id="MPC20609.1"/>
    </source>
</evidence>
<accession>A0A5B7DHL9</accession>
<evidence type="ECO:0000313" key="2">
    <source>
        <dbReference type="Proteomes" id="UP000324222"/>
    </source>
</evidence>
<reference evidence="1 2" key="1">
    <citation type="submission" date="2019-05" db="EMBL/GenBank/DDBJ databases">
        <title>Another draft genome of Portunus trituberculatus and its Hox gene families provides insights of decapod evolution.</title>
        <authorList>
            <person name="Jeong J.-H."/>
            <person name="Song I."/>
            <person name="Kim S."/>
            <person name="Choi T."/>
            <person name="Kim D."/>
            <person name="Ryu S."/>
            <person name="Kim W."/>
        </authorList>
    </citation>
    <scope>NUCLEOTIDE SEQUENCE [LARGE SCALE GENOMIC DNA]</scope>
    <source>
        <tissue evidence="1">Muscle</tissue>
    </source>
</reference>
<sequence>MVNVSLIPTDGRQLVRAGGVGGGGGGMFLIFAKVQPVQCSTNDTQFPIGTCLTSHDCNAKGGVRSSSCASGLGVCCISKHPASIRHPPLRSSFFTLPDGSLFHRELVPLAKDSWGK</sequence>
<name>A0A5B7DHL9_PORTR</name>
<dbReference type="EMBL" id="VSRR010000891">
    <property type="protein sequence ID" value="MPC20609.1"/>
    <property type="molecule type" value="Genomic_DNA"/>
</dbReference>
<organism evidence="1 2">
    <name type="scientific">Portunus trituberculatus</name>
    <name type="common">Swimming crab</name>
    <name type="synonym">Neptunus trituberculatus</name>
    <dbReference type="NCBI Taxonomy" id="210409"/>
    <lineage>
        <taxon>Eukaryota</taxon>
        <taxon>Metazoa</taxon>
        <taxon>Ecdysozoa</taxon>
        <taxon>Arthropoda</taxon>
        <taxon>Crustacea</taxon>
        <taxon>Multicrustacea</taxon>
        <taxon>Malacostraca</taxon>
        <taxon>Eumalacostraca</taxon>
        <taxon>Eucarida</taxon>
        <taxon>Decapoda</taxon>
        <taxon>Pleocyemata</taxon>
        <taxon>Brachyura</taxon>
        <taxon>Eubrachyura</taxon>
        <taxon>Portunoidea</taxon>
        <taxon>Portunidae</taxon>
        <taxon>Portuninae</taxon>
        <taxon>Portunus</taxon>
    </lineage>
</organism>
<dbReference type="Proteomes" id="UP000324222">
    <property type="component" value="Unassembled WGS sequence"/>
</dbReference>
<gene>
    <name evidence="1" type="ORF">E2C01_013562</name>
</gene>
<dbReference type="AlphaFoldDB" id="A0A5B7DHL9"/>
<comment type="caution">
    <text evidence="1">The sequence shown here is derived from an EMBL/GenBank/DDBJ whole genome shotgun (WGS) entry which is preliminary data.</text>
</comment>
<keyword evidence="2" id="KW-1185">Reference proteome</keyword>
<dbReference type="OrthoDB" id="6378485at2759"/>